<evidence type="ECO:0000256" key="4">
    <source>
        <dbReference type="RuleBase" id="RU366034"/>
    </source>
</evidence>
<dbReference type="EMBL" id="MU001941">
    <property type="protein sequence ID" value="KAF2793128.1"/>
    <property type="molecule type" value="Genomic_DNA"/>
</dbReference>
<feature type="region of interest" description="Disordered" evidence="5">
    <location>
        <begin position="1"/>
        <end position="28"/>
    </location>
</feature>
<organism evidence="6 7">
    <name type="scientific">Melanomma pulvis-pyrius CBS 109.77</name>
    <dbReference type="NCBI Taxonomy" id="1314802"/>
    <lineage>
        <taxon>Eukaryota</taxon>
        <taxon>Fungi</taxon>
        <taxon>Dikarya</taxon>
        <taxon>Ascomycota</taxon>
        <taxon>Pezizomycotina</taxon>
        <taxon>Dothideomycetes</taxon>
        <taxon>Pleosporomycetidae</taxon>
        <taxon>Pleosporales</taxon>
        <taxon>Melanommataceae</taxon>
        <taxon>Melanomma</taxon>
    </lineage>
</organism>
<keyword evidence="7" id="KW-1185">Reference proteome</keyword>
<dbReference type="SUPFAM" id="SSF48576">
    <property type="entry name" value="Terpenoid synthases"/>
    <property type="match status" value="1"/>
</dbReference>
<protein>
    <recommendedName>
        <fullName evidence="4">Terpene synthase</fullName>
        <ecNumber evidence="4">4.2.3.-</ecNumber>
    </recommendedName>
</protein>
<name>A0A6A6X9T9_9PLEO</name>
<dbReference type="Gene3D" id="1.10.600.10">
    <property type="entry name" value="Farnesyl Diphosphate Synthase"/>
    <property type="match status" value="1"/>
</dbReference>
<dbReference type="GO" id="GO:0008299">
    <property type="term" value="P:isoprenoid biosynthetic process"/>
    <property type="evidence" value="ECO:0007669"/>
    <property type="project" value="UniProtKB-ARBA"/>
</dbReference>
<evidence type="ECO:0000313" key="6">
    <source>
        <dbReference type="EMBL" id="KAF2793128.1"/>
    </source>
</evidence>
<evidence type="ECO:0000313" key="7">
    <source>
        <dbReference type="Proteomes" id="UP000799757"/>
    </source>
</evidence>
<dbReference type="Proteomes" id="UP000799757">
    <property type="component" value="Unassembled WGS sequence"/>
</dbReference>
<evidence type="ECO:0000256" key="2">
    <source>
        <dbReference type="ARBA" id="ARBA00006333"/>
    </source>
</evidence>
<dbReference type="OrthoDB" id="3004402at2759"/>
<comment type="cofactor">
    <cofactor evidence="1 4">
        <name>Mg(2+)</name>
        <dbReference type="ChEBI" id="CHEBI:18420"/>
    </cofactor>
</comment>
<keyword evidence="4" id="KW-0479">Metal-binding</keyword>
<dbReference type="InterPro" id="IPR008949">
    <property type="entry name" value="Isoprenoid_synthase_dom_sf"/>
</dbReference>
<proteinExistence type="inferred from homology"/>
<dbReference type="Pfam" id="PF19086">
    <property type="entry name" value="Terpene_syn_C_2"/>
    <property type="match status" value="1"/>
</dbReference>
<reference evidence="6" key="1">
    <citation type="journal article" date="2020" name="Stud. Mycol.">
        <title>101 Dothideomycetes genomes: a test case for predicting lifestyles and emergence of pathogens.</title>
        <authorList>
            <person name="Haridas S."/>
            <person name="Albert R."/>
            <person name="Binder M."/>
            <person name="Bloem J."/>
            <person name="Labutti K."/>
            <person name="Salamov A."/>
            <person name="Andreopoulos B."/>
            <person name="Baker S."/>
            <person name="Barry K."/>
            <person name="Bills G."/>
            <person name="Bluhm B."/>
            <person name="Cannon C."/>
            <person name="Castanera R."/>
            <person name="Culley D."/>
            <person name="Daum C."/>
            <person name="Ezra D."/>
            <person name="Gonzalez J."/>
            <person name="Henrissat B."/>
            <person name="Kuo A."/>
            <person name="Liang C."/>
            <person name="Lipzen A."/>
            <person name="Lutzoni F."/>
            <person name="Magnuson J."/>
            <person name="Mondo S."/>
            <person name="Nolan M."/>
            <person name="Ohm R."/>
            <person name="Pangilinan J."/>
            <person name="Park H.-J."/>
            <person name="Ramirez L."/>
            <person name="Alfaro M."/>
            <person name="Sun H."/>
            <person name="Tritt A."/>
            <person name="Yoshinaga Y."/>
            <person name="Zwiers L.-H."/>
            <person name="Turgeon B."/>
            <person name="Goodwin S."/>
            <person name="Spatafora J."/>
            <person name="Crous P."/>
            <person name="Grigoriev I."/>
        </authorList>
    </citation>
    <scope>NUCLEOTIDE SEQUENCE</scope>
    <source>
        <strain evidence="6">CBS 109.77</strain>
    </source>
</reference>
<keyword evidence="3 4" id="KW-0460">Magnesium</keyword>
<dbReference type="InterPro" id="IPR034686">
    <property type="entry name" value="Terpene_cyclase-like_2"/>
</dbReference>
<dbReference type="GO" id="GO:0010333">
    <property type="term" value="F:terpene synthase activity"/>
    <property type="evidence" value="ECO:0007669"/>
    <property type="project" value="InterPro"/>
</dbReference>
<accession>A0A6A6X9T9</accession>
<gene>
    <name evidence="6" type="ORF">K505DRAFT_277550</name>
</gene>
<dbReference type="EC" id="4.2.3.-" evidence="4"/>
<evidence type="ECO:0000256" key="5">
    <source>
        <dbReference type="SAM" id="MobiDB-lite"/>
    </source>
</evidence>
<evidence type="ECO:0000256" key="1">
    <source>
        <dbReference type="ARBA" id="ARBA00001946"/>
    </source>
</evidence>
<sequence>MQDISYPSPESDGRSCTPPTPLGDSQLPKHIRPTILMPQKHPLTDEVVKEVNDFFLENWPFRTEKHRARFVKEGYAWVLCLYCPQSLDDRIHWGCRLLTAGFLIDDLLDRMSMEEGVAFNETIIQCCKSEVLPDRSVPAQWIMYDLFNEMRALDKPLADALLEHTIDFLRGQVNKDRSKPMDLQEYFVLRNDDLGKYFLSSIMRFGMALYMTPEELELVKPAEENCMKHVSVLNDICSFEKEVLAAKDGYDLGAMCSSVPICMNMMGVGEQEAKCVMWEMIRAWEVRHFELVEEILSKNSSPALAAYLKGLEYQMAGNELWSLLTPRYNRTGSLGFTEGR</sequence>
<dbReference type="AlphaFoldDB" id="A0A6A6X9T9"/>
<dbReference type="PANTHER" id="PTHR35201:SF4">
    <property type="entry name" value="BETA-PINACENE SYNTHASE-RELATED"/>
    <property type="match status" value="1"/>
</dbReference>
<keyword evidence="4" id="KW-0456">Lyase</keyword>
<dbReference type="GO" id="GO:0046872">
    <property type="term" value="F:metal ion binding"/>
    <property type="evidence" value="ECO:0007669"/>
    <property type="project" value="UniProtKB-KW"/>
</dbReference>
<comment type="similarity">
    <text evidence="2 4">Belongs to the terpene synthase family.</text>
</comment>
<evidence type="ECO:0000256" key="3">
    <source>
        <dbReference type="ARBA" id="ARBA00022842"/>
    </source>
</evidence>
<dbReference type="PANTHER" id="PTHR35201">
    <property type="entry name" value="TERPENE SYNTHASE"/>
    <property type="match status" value="1"/>
</dbReference>